<keyword evidence="2" id="KW-1185">Reference proteome</keyword>
<name>E8ZJT8_MYCHL</name>
<dbReference type="HOGENOM" id="CLU_098620_4_1_14"/>
<dbReference type="KEGG" id="mha:HF1_14010"/>
<sequence>MNSFAGKGLLASIPVAGAAGTGAYFGLTKSSNSAETIQSKLEKEFEGKKRKILASSLDAIWEKYKALYKKKFGNTKGIEETALPSWCEATLKKEYSEKESSIYSKASELCVVNINTLKEELEGEGLKFLSFEASADSKWQTAWTKYNSDKGDLEVTVLKDSSVNSSTSGGPKLKEWCKAKLEKHMYEDLEEDKALDKVKKYCVEGRGT</sequence>
<proteinExistence type="predicted"/>
<dbReference type="Proteomes" id="UP000008637">
    <property type="component" value="Chromosome"/>
</dbReference>
<gene>
    <name evidence="1" type="ORF">HF1_14010</name>
</gene>
<reference evidence="1 2" key="1">
    <citation type="journal article" date="2011" name="J. Bacteriol.">
        <title>Complete genome sequence of Mycoplasma haemofelis, a hemotropic mycoplasma.</title>
        <authorList>
            <person name="Barker E.N."/>
            <person name="Helps C.R."/>
            <person name="Peters I.R."/>
            <person name="Darby A.C."/>
            <person name="Radford A.D."/>
            <person name="Tasker S."/>
        </authorList>
    </citation>
    <scope>NUCLEOTIDE SEQUENCE [LARGE SCALE GENOMIC DNA]</scope>
    <source>
        <strain evidence="1 2">Langford 1</strain>
    </source>
</reference>
<dbReference type="EMBL" id="FR773153">
    <property type="protein sequence ID" value="CBY93409.1"/>
    <property type="molecule type" value="Genomic_DNA"/>
</dbReference>
<organism evidence="1 2">
    <name type="scientific">Mycoplasma haemofelis (strain Langford 1)</name>
    <name type="common">Haemobartonella felis</name>
    <dbReference type="NCBI Taxonomy" id="941640"/>
    <lineage>
        <taxon>Bacteria</taxon>
        <taxon>Bacillati</taxon>
        <taxon>Mycoplasmatota</taxon>
        <taxon>Mollicutes</taxon>
        <taxon>Mycoplasmataceae</taxon>
        <taxon>Mycoplasma</taxon>
    </lineage>
</organism>
<accession>E8ZJT8</accession>
<evidence type="ECO:0000313" key="1">
    <source>
        <dbReference type="EMBL" id="CBY93409.1"/>
    </source>
</evidence>
<dbReference type="AlphaFoldDB" id="E8ZJT8"/>
<evidence type="ECO:0000313" key="2">
    <source>
        <dbReference type="Proteomes" id="UP000008637"/>
    </source>
</evidence>
<protein>
    <submittedName>
        <fullName evidence="1">Uncharacterized protein</fullName>
    </submittedName>
</protein>